<feature type="domain" description="Aminoacyl-tRNA synthetase class Ia" evidence="10">
    <location>
        <begin position="23"/>
        <end position="102"/>
    </location>
</feature>
<dbReference type="InterPro" id="IPR009008">
    <property type="entry name" value="Val/Leu/Ile-tRNA-synth_edit"/>
</dbReference>
<comment type="similarity">
    <text evidence="8">Belongs to the class-I aminoacyl-tRNA synthetase family. ValS type 2 subfamily.</text>
</comment>
<sequence length="834" mass="92276">MHPAIPETAIPEKPSLDGLGEKWSARWATDQTYRFDRSASRDQVYSIDTPPPTVSGSLHIGHVFSFTQTDVLARYHRMTGKAVFYPMGWDDNGLPTERRAQNVFGVRCDPTLAYAPGEATPGSLEHPAKGKEQTPVSRRRFIELCQELTAYDERHFEDVWRATGLSVDWSLTYQTIGDRARATAQGAFLRNVRRGEAYLAEAPTLWDVTFQTAVAQAEVEFRDADSTFYDLRFDGPTGPLTIATTRPELLPACVALVAHPDDERYQNLFGSVVRTPWWEAEVPLLPHKDADPAVGTGLVMVCTFGDLTDVTWWRDLGLPIRAIVGRDGRLLPDAPSGVDAERYAPLAGLTVKAARRETVRTLREAGLLLGERPLRHAVKYYEKGDLPLEIVTSRQWYITNGGRDDRLRDELLRRGEALNWYPPHMRARYESWVRGLTGDWLISRQRYFGVPIPVWYRLDDQGEPRYDQPLLPAEGRLPVDPRAEVPDGYAPEQRDEPGGFTADPDVMDTWATSSLSPVIAAGDLMDKVFPMDLRPQAHEIIRTWLFTTVLRSHLEYDELPWKNAVISGWVLADNSSKMSKSHNTVAPPLEAIAEHGPDAVRYWAASGRPGVDITPSREQMRIGRRLAVKLLNASRFVLTFPSPSELVTSPLDSAMLARLESVVASATAAFEAYDYPGALSTVERFFWEFCDDYLELAKPRAYSPDGGSAVAAMRTALDTLLRLFAPFLPFVTEEIWSWWRTGSIHLAAWPSSAGLPSGDDAALAAASEVIAAVRRAKSAARLSQRAPASAVTVTGPAASLAALRLVADDLQAAGQIGSLILTESSGALTVTVTL</sequence>
<keyword evidence="2 8" id="KW-0436">Ligase</keyword>
<feature type="short sequence motif" description="'KMSKS' region" evidence="8">
    <location>
        <begin position="577"/>
        <end position="581"/>
    </location>
</feature>
<dbReference type="PANTHER" id="PTHR11946">
    <property type="entry name" value="VALYL-TRNA SYNTHETASES"/>
    <property type="match status" value="1"/>
</dbReference>
<dbReference type="NCBIfam" id="NF009687">
    <property type="entry name" value="PRK13208.1"/>
    <property type="match status" value="1"/>
</dbReference>
<dbReference type="PROSITE" id="PS00178">
    <property type="entry name" value="AA_TRNA_LIGASE_I"/>
    <property type="match status" value="1"/>
</dbReference>
<evidence type="ECO:0000259" key="11">
    <source>
        <dbReference type="Pfam" id="PF08264"/>
    </source>
</evidence>
<accession>A0ABV8LQ73</accession>
<comment type="domain">
    <text evidence="8">ValRS has two distinct active sites: one for aminoacylation and one for editing. The misactivated threonine is translocated from the active site to the editing site.</text>
</comment>
<reference evidence="13" key="1">
    <citation type="journal article" date="2019" name="Int. J. Syst. Evol. Microbiol.">
        <title>The Global Catalogue of Microorganisms (GCM) 10K type strain sequencing project: providing services to taxonomists for standard genome sequencing and annotation.</title>
        <authorList>
            <consortium name="The Broad Institute Genomics Platform"/>
            <consortium name="The Broad Institute Genome Sequencing Center for Infectious Disease"/>
            <person name="Wu L."/>
            <person name="Ma J."/>
        </authorList>
    </citation>
    <scope>NUCLEOTIDE SEQUENCE [LARGE SCALE GENOMIC DNA]</scope>
    <source>
        <strain evidence="13">CGMCC 4.7289</strain>
    </source>
</reference>
<name>A0ABV8LQ73_9ACTN</name>
<dbReference type="InterPro" id="IPR022874">
    <property type="entry name" value="Valine-tRNA_ligase_type_2"/>
</dbReference>
<evidence type="ECO:0000313" key="12">
    <source>
        <dbReference type="EMBL" id="MFC4132889.1"/>
    </source>
</evidence>
<comment type="caution">
    <text evidence="12">The sequence shown here is derived from an EMBL/GenBank/DDBJ whole genome shotgun (WGS) entry which is preliminary data.</text>
</comment>
<evidence type="ECO:0000256" key="2">
    <source>
        <dbReference type="ARBA" id="ARBA00022598"/>
    </source>
</evidence>
<feature type="region of interest" description="Disordered" evidence="9">
    <location>
        <begin position="467"/>
        <end position="501"/>
    </location>
</feature>
<keyword evidence="4 8" id="KW-0067">ATP-binding</keyword>
<feature type="short sequence motif" description="'HIGH' region" evidence="8">
    <location>
        <begin position="52"/>
        <end position="62"/>
    </location>
</feature>
<evidence type="ECO:0000256" key="1">
    <source>
        <dbReference type="ARBA" id="ARBA00022490"/>
    </source>
</evidence>
<evidence type="ECO:0000313" key="13">
    <source>
        <dbReference type="Proteomes" id="UP001595816"/>
    </source>
</evidence>
<feature type="domain" description="Methionyl/Valyl/Leucyl/Isoleucyl-tRNA synthetase anticodon-binding" evidence="11">
    <location>
        <begin position="652"/>
        <end position="790"/>
    </location>
</feature>
<comment type="catalytic activity">
    <reaction evidence="7 8">
        <text>tRNA(Val) + L-valine + ATP = L-valyl-tRNA(Val) + AMP + diphosphate</text>
        <dbReference type="Rhea" id="RHEA:10704"/>
        <dbReference type="Rhea" id="RHEA-COMP:9672"/>
        <dbReference type="Rhea" id="RHEA-COMP:9708"/>
        <dbReference type="ChEBI" id="CHEBI:30616"/>
        <dbReference type="ChEBI" id="CHEBI:33019"/>
        <dbReference type="ChEBI" id="CHEBI:57762"/>
        <dbReference type="ChEBI" id="CHEBI:78442"/>
        <dbReference type="ChEBI" id="CHEBI:78537"/>
        <dbReference type="ChEBI" id="CHEBI:456215"/>
        <dbReference type="EC" id="6.1.1.9"/>
    </reaction>
</comment>
<dbReference type="HAMAP" id="MF_02005">
    <property type="entry name" value="Val_tRNA_synth_type2"/>
    <property type="match status" value="1"/>
</dbReference>
<dbReference type="PRINTS" id="PR00986">
    <property type="entry name" value="TRNASYNTHVAL"/>
</dbReference>
<keyword evidence="1 8" id="KW-0963">Cytoplasm</keyword>
<evidence type="ECO:0000256" key="7">
    <source>
        <dbReference type="ARBA" id="ARBA00047552"/>
    </source>
</evidence>
<keyword evidence="3 8" id="KW-0547">Nucleotide-binding</keyword>
<keyword evidence="13" id="KW-1185">Reference proteome</keyword>
<protein>
    <recommendedName>
        <fullName evidence="8">Valine--tRNA ligase</fullName>
        <ecNumber evidence="8">6.1.1.9</ecNumber>
    </recommendedName>
    <alternativeName>
        <fullName evidence="8">Valyl-tRNA synthetase</fullName>
        <shortName evidence="8">ValRS</shortName>
    </alternativeName>
</protein>
<dbReference type="InterPro" id="IPR033705">
    <property type="entry name" value="Anticodon_Ia_Val"/>
</dbReference>
<comment type="function">
    <text evidence="8">Catalyzes the attachment of valine to tRNA(Val). As ValRS can inadvertently accommodate and process structurally similar amino acids such as threonine, to avoid such errors, it has a 'posttransfer' editing activity that hydrolyzes mischarged Thr-tRNA(Val) in a tRNA-dependent manner.</text>
</comment>
<comment type="subcellular location">
    <subcellularLocation>
        <location evidence="8">Cytoplasm</location>
    </subcellularLocation>
</comment>
<dbReference type="Gene3D" id="3.90.740.10">
    <property type="entry name" value="Valyl/Leucyl/Isoleucyl-tRNA synthetase, editing domain"/>
    <property type="match status" value="1"/>
</dbReference>
<keyword evidence="6 8" id="KW-0030">Aminoacyl-tRNA synthetase</keyword>
<organism evidence="12 13">
    <name type="scientific">Hamadaea flava</name>
    <dbReference type="NCBI Taxonomy" id="1742688"/>
    <lineage>
        <taxon>Bacteria</taxon>
        <taxon>Bacillati</taxon>
        <taxon>Actinomycetota</taxon>
        <taxon>Actinomycetes</taxon>
        <taxon>Micromonosporales</taxon>
        <taxon>Micromonosporaceae</taxon>
        <taxon>Hamadaea</taxon>
    </lineage>
</organism>
<dbReference type="Gene3D" id="3.40.50.620">
    <property type="entry name" value="HUPs"/>
    <property type="match status" value="2"/>
</dbReference>
<dbReference type="RefSeq" id="WP_253752318.1">
    <property type="nucleotide sequence ID" value="NZ_JAMZDZ010000001.1"/>
</dbReference>
<feature type="domain" description="Aminoacyl-tRNA synthetase class Ia" evidence="10">
    <location>
        <begin position="129"/>
        <end position="613"/>
    </location>
</feature>
<dbReference type="NCBIfam" id="NF000540">
    <property type="entry name" value="alt_ValS"/>
    <property type="match status" value="1"/>
</dbReference>
<dbReference type="Gene3D" id="1.10.730.10">
    <property type="entry name" value="Isoleucyl-tRNA Synthetase, Domain 1"/>
    <property type="match status" value="1"/>
</dbReference>
<dbReference type="GO" id="GO:0004832">
    <property type="term" value="F:valine-tRNA ligase activity"/>
    <property type="evidence" value="ECO:0007669"/>
    <property type="project" value="UniProtKB-EC"/>
</dbReference>
<evidence type="ECO:0000256" key="6">
    <source>
        <dbReference type="ARBA" id="ARBA00023146"/>
    </source>
</evidence>
<feature type="binding site" evidence="8">
    <location>
        <position position="580"/>
    </location>
    <ligand>
        <name>ATP</name>
        <dbReference type="ChEBI" id="CHEBI:30616"/>
    </ligand>
</feature>
<dbReference type="InterPro" id="IPR002303">
    <property type="entry name" value="Valyl-tRNA_ligase"/>
</dbReference>
<evidence type="ECO:0000259" key="10">
    <source>
        <dbReference type="Pfam" id="PF00133"/>
    </source>
</evidence>
<dbReference type="InterPro" id="IPR013155">
    <property type="entry name" value="M/V/L/I-tRNA-synth_anticd-bd"/>
</dbReference>
<evidence type="ECO:0000256" key="9">
    <source>
        <dbReference type="SAM" id="MobiDB-lite"/>
    </source>
</evidence>
<comment type="subunit">
    <text evidence="8">Monomer.</text>
</comment>
<dbReference type="InterPro" id="IPR014729">
    <property type="entry name" value="Rossmann-like_a/b/a_fold"/>
</dbReference>
<dbReference type="EMBL" id="JBHSAY010000009">
    <property type="protein sequence ID" value="MFC4132889.1"/>
    <property type="molecule type" value="Genomic_DNA"/>
</dbReference>
<dbReference type="SUPFAM" id="SSF47323">
    <property type="entry name" value="Anticodon-binding domain of a subclass of class I aminoacyl-tRNA synthetases"/>
    <property type="match status" value="1"/>
</dbReference>
<dbReference type="InterPro" id="IPR048044">
    <property type="entry name" value="Valyl-tRNA_ligase_actino"/>
</dbReference>
<proteinExistence type="inferred from homology"/>
<dbReference type="EC" id="6.1.1.9" evidence="8"/>
<gene>
    <name evidence="8 12" type="primary">valS</name>
    <name evidence="12" type="ORF">ACFOZ4_19950</name>
</gene>
<dbReference type="SUPFAM" id="SSF52374">
    <property type="entry name" value="Nucleotidylyl transferase"/>
    <property type="match status" value="1"/>
</dbReference>
<dbReference type="CDD" id="cd07962">
    <property type="entry name" value="Anticodon_Ia_Val"/>
    <property type="match status" value="1"/>
</dbReference>
<evidence type="ECO:0000256" key="4">
    <source>
        <dbReference type="ARBA" id="ARBA00022840"/>
    </source>
</evidence>
<dbReference type="Pfam" id="PF08264">
    <property type="entry name" value="Anticodon_1"/>
    <property type="match status" value="1"/>
</dbReference>
<dbReference type="InterPro" id="IPR002300">
    <property type="entry name" value="aa-tRNA-synth_Ia"/>
</dbReference>
<dbReference type="Pfam" id="PF00133">
    <property type="entry name" value="tRNA-synt_1"/>
    <property type="match status" value="2"/>
</dbReference>
<keyword evidence="5 8" id="KW-0648">Protein biosynthesis</keyword>
<evidence type="ECO:0000256" key="8">
    <source>
        <dbReference type="HAMAP-Rule" id="MF_02005"/>
    </source>
</evidence>
<dbReference type="SUPFAM" id="SSF50677">
    <property type="entry name" value="ValRS/IleRS/LeuRS editing domain"/>
    <property type="match status" value="1"/>
</dbReference>
<dbReference type="PANTHER" id="PTHR11946:SF93">
    <property type="entry name" value="VALINE--TRNA LIGASE, CHLOROPLASTIC_MITOCHONDRIAL 2"/>
    <property type="match status" value="1"/>
</dbReference>
<evidence type="ECO:0000256" key="3">
    <source>
        <dbReference type="ARBA" id="ARBA00022741"/>
    </source>
</evidence>
<evidence type="ECO:0000256" key="5">
    <source>
        <dbReference type="ARBA" id="ARBA00022917"/>
    </source>
</evidence>
<dbReference type="InterPro" id="IPR001412">
    <property type="entry name" value="aa-tRNA-synth_I_CS"/>
</dbReference>
<dbReference type="InterPro" id="IPR009080">
    <property type="entry name" value="tRNAsynth_Ia_anticodon-bd"/>
</dbReference>
<dbReference type="Proteomes" id="UP001595816">
    <property type="component" value="Unassembled WGS sequence"/>
</dbReference>